<dbReference type="Proteomes" id="UP000234661">
    <property type="component" value="Unassembled WGS sequence"/>
</dbReference>
<accession>A0A0J2H3S8</accession>
<dbReference type="SUPFAM" id="SSF49401">
    <property type="entry name" value="Bacterial adhesins"/>
    <property type="match status" value="1"/>
</dbReference>
<dbReference type="Proteomes" id="UP000036305">
    <property type="component" value="Unassembled WGS sequence"/>
</dbReference>
<dbReference type="Pfam" id="PF00419">
    <property type="entry name" value="Fimbrial"/>
    <property type="match status" value="1"/>
</dbReference>
<dbReference type="PANTHER" id="PTHR33420">
    <property type="entry name" value="FIMBRIAL SUBUNIT ELFA-RELATED"/>
    <property type="match status" value="1"/>
</dbReference>
<keyword evidence="4" id="KW-0281">Fimbrium</keyword>
<evidence type="ECO:0000256" key="1">
    <source>
        <dbReference type="ARBA" id="ARBA00004561"/>
    </source>
</evidence>
<proteinExistence type="inferred from homology"/>
<comment type="caution">
    <text evidence="7">The sequence shown here is derived from an EMBL/GenBank/DDBJ whole genome shotgun (WGS) entry which is preliminary data.</text>
</comment>
<dbReference type="InterPro" id="IPR036937">
    <property type="entry name" value="Adhesion_dom_fimbrial_sf"/>
</dbReference>
<dbReference type="GeneID" id="66562203"/>
<protein>
    <submittedName>
        <fullName evidence="7">Fimbrial protein</fullName>
    </submittedName>
</protein>
<evidence type="ECO:0000313" key="7">
    <source>
        <dbReference type="EMBL" id="PLM63071.1"/>
    </source>
</evidence>
<dbReference type="InterPro" id="IPR008966">
    <property type="entry name" value="Adhesion_dom_sf"/>
</dbReference>
<sequence>MMNNWMIALIHKLRMELMRVNNGGRLMKSFEVFIITIGLALMFVRPAWAYDANSTVNFNITGKIEEPVCEVSVKPSSAIDLGTVSYQSLSGKPGASSAAKIVSIAFDNCSKGTASVTLMFSGIVFVGNDINVYMNELFSGAQDVWLQLQSAVDQKNLGPGDSYTYFFTDGAEHVFNMIARMYTPNGRVTAGSVSYTVTFNVAYK</sequence>
<dbReference type="Gene3D" id="2.60.40.1090">
    <property type="entry name" value="Fimbrial-type adhesion domain"/>
    <property type="match status" value="1"/>
</dbReference>
<evidence type="ECO:0000313" key="9">
    <source>
        <dbReference type="Proteomes" id="UP000234661"/>
    </source>
</evidence>
<dbReference type="AlphaFoldDB" id="A0A0J2H3S8"/>
<comment type="subcellular location">
    <subcellularLocation>
        <location evidence="1">Fimbrium</location>
    </subcellularLocation>
</comment>
<evidence type="ECO:0000259" key="5">
    <source>
        <dbReference type="Pfam" id="PF00419"/>
    </source>
</evidence>
<dbReference type="GO" id="GO:0009289">
    <property type="term" value="C:pilus"/>
    <property type="evidence" value="ECO:0007669"/>
    <property type="project" value="UniProtKB-SubCell"/>
</dbReference>
<name>A0A0J2H3S8_9ENTR</name>
<evidence type="ECO:0000256" key="3">
    <source>
        <dbReference type="ARBA" id="ARBA00022729"/>
    </source>
</evidence>
<keyword evidence="8" id="KW-1185">Reference proteome</keyword>
<reference evidence="7 9" key="2">
    <citation type="submission" date="2017-11" db="EMBL/GenBank/DDBJ databases">
        <authorList>
            <person name="Han C.G."/>
        </authorList>
    </citation>
    <scope>NUCLEOTIDE SEQUENCE [LARGE SCALE GENOMIC DNA]</scope>
    <source>
        <strain evidence="7 9">A2</strain>
    </source>
</reference>
<reference evidence="7 9" key="3">
    <citation type="submission" date="2018-01" db="EMBL/GenBank/DDBJ databases">
        <title>Genomic study of Klebsiella pneumoniae.</title>
        <authorList>
            <person name="Yang Y."/>
            <person name="Bicalho R."/>
        </authorList>
    </citation>
    <scope>NUCLEOTIDE SEQUENCE [LARGE SCALE GENOMIC DNA]</scope>
    <source>
        <strain evidence="7 9">A2</strain>
    </source>
</reference>
<dbReference type="InterPro" id="IPR050263">
    <property type="entry name" value="Bact_Fimbrial_Adh_Pro"/>
</dbReference>
<comment type="similarity">
    <text evidence="2">Belongs to the fimbrial protein family.</text>
</comment>
<reference evidence="6 8" key="1">
    <citation type="submission" date="2015-06" db="EMBL/GenBank/DDBJ databases">
        <title>The Genome Sequence of None.</title>
        <authorList>
            <consortium name="The Broad Institute Genomics Platform"/>
            <consortium name="The Broad Institute Genome Sequencing Center for Infectious Disease"/>
            <person name="Earl A.M."/>
            <person name="Onderdonk A.B."/>
            <person name="Kirby J."/>
            <person name="Ferraro M.J."/>
            <person name="Huang S."/>
            <person name="Spencer M."/>
            <person name="Fodor A."/>
            <person name="Hooper D."/>
            <person name="Dekker J."/>
            <person name="O'Brien T."/>
            <person name="Quan V."/>
            <person name="Gombosev A."/>
            <person name="Delaney M."/>
            <person name="DuBois A."/>
            <person name="Ernst C."/>
            <person name="Kim D.S."/>
            <person name="Rossman W."/>
            <person name="Gohs F."/>
            <person name="Petruso H."/>
            <person name="Nozar T."/>
            <person name="Mougeot F."/>
            <person name="Manson-McGuire A."/>
            <person name="Young S."/>
            <person name="Abouelleil A."/>
            <person name="Cao P."/>
            <person name="Chapman S.B."/>
            <person name="Griggs A."/>
            <person name="Priest M."/>
            <person name="Shea T."/>
            <person name="Wortman I."/>
            <person name="Wortman J.R."/>
            <person name="Nusbaum C."/>
            <person name="Birren B."/>
        </authorList>
    </citation>
    <scope>NUCLEOTIDE SEQUENCE [LARGE SCALE GENOMIC DNA]</scope>
    <source>
        <strain evidence="6 8">MGH87</strain>
    </source>
</reference>
<keyword evidence="3" id="KW-0732">Signal</keyword>
<evidence type="ECO:0000313" key="8">
    <source>
        <dbReference type="Proteomes" id="UP000036305"/>
    </source>
</evidence>
<dbReference type="EMBL" id="LEUS01000025">
    <property type="protein sequence ID" value="KLY28827.1"/>
    <property type="molecule type" value="Genomic_DNA"/>
</dbReference>
<dbReference type="PANTHER" id="PTHR33420:SF3">
    <property type="entry name" value="FIMBRIAL SUBUNIT ELFA"/>
    <property type="match status" value="1"/>
</dbReference>
<gene>
    <name evidence="7" type="ORF">CWM85_13650</name>
    <name evidence="6" type="ORF">SK91_04344</name>
</gene>
<feature type="domain" description="Fimbrial-type adhesion" evidence="5">
    <location>
        <begin position="59"/>
        <end position="204"/>
    </location>
</feature>
<dbReference type="GO" id="GO:0043709">
    <property type="term" value="P:cell adhesion involved in single-species biofilm formation"/>
    <property type="evidence" value="ECO:0007669"/>
    <property type="project" value="TreeGrafter"/>
</dbReference>
<dbReference type="EMBL" id="PIET01000356">
    <property type="protein sequence ID" value="PLM63071.1"/>
    <property type="molecule type" value="Genomic_DNA"/>
</dbReference>
<organism evidence="7 9">
    <name type="scientific">Klebsiella michiganensis</name>
    <dbReference type="NCBI Taxonomy" id="1134687"/>
    <lineage>
        <taxon>Bacteria</taxon>
        <taxon>Pseudomonadati</taxon>
        <taxon>Pseudomonadota</taxon>
        <taxon>Gammaproteobacteria</taxon>
        <taxon>Enterobacterales</taxon>
        <taxon>Enterobacteriaceae</taxon>
        <taxon>Klebsiella/Raoultella group</taxon>
        <taxon>Klebsiella</taxon>
    </lineage>
</organism>
<evidence type="ECO:0000256" key="2">
    <source>
        <dbReference type="ARBA" id="ARBA00006671"/>
    </source>
</evidence>
<dbReference type="RefSeq" id="WP_077254480.1">
    <property type="nucleotide sequence ID" value="NZ_AP022547.1"/>
</dbReference>
<evidence type="ECO:0000313" key="6">
    <source>
        <dbReference type="EMBL" id="KLY28827.1"/>
    </source>
</evidence>
<dbReference type="InterPro" id="IPR000259">
    <property type="entry name" value="Adhesion_dom_fimbrial"/>
</dbReference>
<evidence type="ECO:0000256" key="4">
    <source>
        <dbReference type="ARBA" id="ARBA00023263"/>
    </source>
</evidence>